<evidence type="ECO:0000256" key="2">
    <source>
        <dbReference type="SAM" id="Phobius"/>
    </source>
</evidence>
<dbReference type="GO" id="GO:0006606">
    <property type="term" value="P:protein import into nucleus"/>
    <property type="evidence" value="ECO:0007669"/>
    <property type="project" value="TreeGrafter"/>
</dbReference>
<dbReference type="Pfam" id="PF24097">
    <property type="entry name" value="TMD_POM152"/>
    <property type="match status" value="1"/>
</dbReference>
<feature type="region of interest" description="Disordered" evidence="1">
    <location>
        <begin position="1"/>
        <end position="33"/>
    </location>
</feature>
<proteinExistence type="predicted"/>
<dbReference type="GO" id="GO:0017056">
    <property type="term" value="F:structural constituent of nuclear pore"/>
    <property type="evidence" value="ECO:0007669"/>
    <property type="project" value="InterPro"/>
</dbReference>
<feature type="transmembrane region" description="Helical" evidence="2">
    <location>
        <begin position="133"/>
        <end position="154"/>
    </location>
</feature>
<dbReference type="InterPro" id="IPR056540">
    <property type="entry name" value="TMD_POM152"/>
</dbReference>
<dbReference type="Proteomes" id="UP000023758">
    <property type="component" value="Unassembled WGS sequence"/>
</dbReference>
<dbReference type="AlphaFoldDB" id="A0A022VSJ2"/>
<dbReference type="PANTHER" id="PTHR28206:SF1">
    <property type="entry name" value="NUCLEOPORIN POM152"/>
    <property type="match status" value="1"/>
</dbReference>
<evidence type="ECO:0000259" key="3">
    <source>
        <dbReference type="Pfam" id="PF24097"/>
    </source>
</evidence>
<dbReference type="HOGENOM" id="CLU_1548724_0_0_1"/>
<keyword evidence="2" id="KW-0472">Membrane</keyword>
<keyword evidence="2" id="KW-1133">Transmembrane helix</keyword>
<keyword evidence="2" id="KW-0812">Transmembrane</keyword>
<dbReference type="GO" id="GO:0070762">
    <property type="term" value="C:nuclear pore transmembrane ring"/>
    <property type="evidence" value="ECO:0007669"/>
    <property type="project" value="TreeGrafter"/>
</dbReference>
<organism evidence="4">
    <name type="scientific">Trichophyton rubrum CBS 288.86</name>
    <dbReference type="NCBI Taxonomy" id="1215330"/>
    <lineage>
        <taxon>Eukaryota</taxon>
        <taxon>Fungi</taxon>
        <taxon>Dikarya</taxon>
        <taxon>Ascomycota</taxon>
        <taxon>Pezizomycotina</taxon>
        <taxon>Eurotiomycetes</taxon>
        <taxon>Eurotiomycetidae</taxon>
        <taxon>Onygenales</taxon>
        <taxon>Arthrodermataceae</taxon>
        <taxon>Trichophyton</taxon>
    </lineage>
</organism>
<feature type="domain" description="Nucleoporin POM152 N-terminal transmembrane" evidence="3">
    <location>
        <begin position="73"/>
        <end position="157"/>
    </location>
</feature>
<dbReference type="InterPro" id="IPR037701">
    <property type="entry name" value="Pom152"/>
</dbReference>
<sequence>MSDTPRLRSAFPRTPRSEPRTPRTSTGYHDPTVTPVPFGRGSKINFASASAVVRSANAAQPQDRPLIPFHIVDAPAQRLYVVAFYAALNAWRFYEYWTSTDEGDATWLFLKWLLIDATYLFGLPVLRIPWLEWAFSTTLAIFLVHVVMNVFLMFKIPVRQTSISSIGLEYTDE</sequence>
<dbReference type="EMBL" id="KK207909">
    <property type="protein sequence ID" value="EZF49212.1"/>
    <property type="molecule type" value="Genomic_DNA"/>
</dbReference>
<evidence type="ECO:0000256" key="1">
    <source>
        <dbReference type="SAM" id="MobiDB-lite"/>
    </source>
</evidence>
<protein>
    <recommendedName>
        <fullName evidence="3">Nucleoporin POM152 N-terminal transmembrane domain-containing protein</fullName>
    </recommendedName>
</protein>
<gene>
    <name evidence="4" type="ORF">H103_07328</name>
</gene>
<name>A0A022VSJ2_TRIRU</name>
<dbReference type="GO" id="GO:0006999">
    <property type="term" value="P:nuclear pore organization"/>
    <property type="evidence" value="ECO:0007669"/>
    <property type="project" value="TreeGrafter"/>
</dbReference>
<reference evidence="4" key="1">
    <citation type="submission" date="2014-02" db="EMBL/GenBank/DDBJ databases">
        <title>The Genome Sequence of Trichophyton rubrum (morphotype fischeri) CBS 288.86.</title>
        <authorList>
            <consortium name="The Broad Institute Genomics Platform"/>
            <person name="Cuomo C.A."/>
            <person name="White T.C."/>
            <person name="Graser Y."/>
            <person name="Martinez-Rossi N."/>
            <person name="Heitman J."/>
            <person name="Young S.K."/>
            <person name="Zeng Q."/>
            <person name="Gargeya S."/>
            <person name="Abouelleil A."/>
            <person name="Alvarado L."/>
            <person name="Chapman S.B."/>
            <person name="Gainer-Dewar J."/>
            <person name="Goldberg J."/>
            <person name="Griggs A."/>
            <person name="Gujja S."/>
            <person name="Hansen M."/>
            <person name="Howarth C."/>
            <person name="Imamovic A."/>
            <person name="Larimer J."/>
            <person name="Martinez D."/>
            <person name="Murphy C."/>
            <person name="Pearson M.D."/>
            <person name="Persinoti G."/>
            <person name="Poon T."/>
            <person name="Priest M."/>
            <person name="Roberts A.D."/>
            <person name="Saif S."/>
            <person name="Shea T.D."/>
            <person name="Sykes S.N."/>
            <person name="Wortman J."/>
            <person name="Nusbaum C."/>
            <person name="Birren B."/>
        </authorList>
    </citation>
    <scope>NUCLEOTIDE SEQUENCE [LARGE SCALE GENOMIC DNA]</scope>
    <source>
        <strain evidence="4">CBS 288.86</strain>
    </source>
</reference>
<accession>A0A022VSJ2</accession>
<dbReference type="PANTHER" id="PTHR28206">
    <property type="entry name" value="NUCLEOPORIN POM152"/>
    <property type="match status" value="1"/>
</dbReference>
<evidence type="ECO:0000313" key="4">
    <source>
        <dbReference type="EMBL" id="EZF49212.1"/>
    </source>
</evidence>